<keyword evidence="1" id="KW-0732">Signal</keyword>
<dbReference type="AlphaFoldDB" id="A0A5J6WKM7"/>
<sequence length="788" mass="83451">MKNKKILALAIASVLGLTACGDDSTALRIDDTISDSLNRQSSIAFDLISSEKMISTPTYLVMDTSDGTLNIPLEAGANPTDRSNPAVAMGDTDGWSPTQPFDIKLDLPTGVTLTTDLALLHAAVKVAKVTVNNYVMSDPVALTAGEDYTVISTGDSLVVMPLNGSLDHNSDYIYAITDALVDSSGEKLGMSTSYAALKNKQIDQTGGSLETPQKIVLQVEGLMDGYDIADYENIIYSSWFTTSSAGESLYAVKGMTAKVLGAMSLGLPAAAVWQGSANPKGLDLTGLYSLQMSASAAVPISANLSYHQGTVKLPSFLERETTANAWYTTPWQSGMPSLAIISNTLNEKSEQANLLNQMDVVGLSPSDITENPLDFVGKSFTKMDGSPLDSERLITKYSPVPQIKVIEDVKFILITPNGAPVGSVPVVIYQHGITSVKENLLASLPSSLNNILNENYAVLAIDLPLHGDRALAGGTIIADEDNAGVFMNFGYLPVGRDNLRQAVADLIGLRGALNLIPATPGSELDVLDTSKVSFLGHSLGAMTGISLQATIERQMPSGNELFSIDKAAFANPGGGIPYLLLNSEEFGGTVKHGLLKEVSSVYAEHANNCTLASYSDTVCFNAFYGSLDLPAKDKLSIDTTFQSFAVAAQTVLETADPFALARKISDTTPIYLAQVNGDTVIPNNTTQADSSPYSTIGGTEPLMTQLKLKNVYTFTDTTKKAALLLAGEHSSVVVDYTADPVDPDHPNADTDTTNELQNHIANFLAGDGSTIGTVNSTLLDPKLIPSLD</sequence>
<evidence type="ECO:0000313" key="3">
    <source>
        <dbReference type="EMBL" id="QFI37838.1"/>
    </source>
</evidence>
<dbReference type="Pfam" id="PF12262">
    <property type="entry name" value="Lipase_bact_N"/>
    <property type="match status" value="1"/>
</dbReference>
<protein>
    <recommendedName>
        <fullName evidence="2">Bacterial virulence factor lipase N-terminal domain-containing protein</fullName>
    </recommendedName>
</protein>
<evidence type="ECO:0000259" key="2">
    <source>
        <dbReference type="Pfam" id="PF12262"/>
    </source>
</evidence>
<feature type="signal peptide" evidence="1">
    <location>
        <begin position="1"/>
        <end position="21"/>
    </location>
</feature>
<dbReference type="KEGG" id="mmaa:FR932_08230"/>
<dbReference type="SUPFAM" id="SSF53474">
    <property type="entry name" value="alpha/beta-Hydrolases"/>
    <property type="match status" value="1"/>
</dbReference>
<accession>A0A5J6WKM7</accession>
<dbReference type="InterPro" id="IPR020009">
    <property type="entry name" value="VolA/Pla-1/cef"/>
</dbReference>
<reference evidence="3 4" key="1">
    <citation type="submission" date="2019-09" db="EMBL/GenBank/DDBJ databases">
        <title>Hybrid Assembly of the complete Genome of the Deep-Sea Bacterium Moritella marina from long Nanopore and Illumina reads.</title>
        <authorList>
            <person name="Magin S."/>
            <person name="Georgoulis A."/>
            <person name="Papadimitriou K."/>
            <person name="Iliakis G."/>
            <person name="Vorgias C.E."/>
        </authorList>
    </citation>
    <scope>NUCLEOTIDE SEQUENCE [LARGE SCALE GENOMIC DNA]</scope>
    <source>
        <strain evidence="3 4">MP-1</strain>
    </source>
</reference>
<name>A0A5J6WKM7_MORMI</name>
<dbReference type="RefSeq" id="WP_019441044.1">
    <property type="nucleotide sequence ID" value="NZ_ALOE01000013.1"/>
</dbReference>
<evidence type="ECO:0000256" key="1">
    <source>
        <dbReference type="SAM" id="SignalP"/>
    </source>
</evidence>
<feature type="chain" id="PRO_5023911125" description="Bacterial virulence factor lipase N-terminal domain-containing protein" evidence="1">
    <location>
        <begin position="22"/>
        <end position="788"/>
    </location>
</feature>
<dbReference type="Gene3D" id="3.40.50.1820">
    <property type="entry name" value="alpha/beta hydrolase"/>
    <property type="match status" value="1"/>
</dbReference>
<evidence type="ECO:0000313" key="4">
    <source>
        <dbReference type="Proteomes" id="UP000327424"/>
    </source>
</evidence>
<dbReference type="InterPro" id="IPR025920">
    <property type="entry name" value="Lipase_bact_N"/>
</dbReference>
<dbReference type="Proteomes" id="UP000327424">
    <property type="component" value="Chromosome"/>
</dbReference>
<dbReference type="EMBL" id="CP044399">
    <property type="protein sequence ID" value="QFI37838.1"/>
    <property type="molecule type" value="Genomic_DNA"/>
</dbReference>
<feature type="domain" description="Bacterial virulence factor lipase N-terminal" evidence="2">
    <location>
        <begin position="29"/>
        <end position="273"/>
    </location>
</feature>
<proteinExistence type="predicted"/>
<keyword evidence="4" id="KW-1185">Reference proteome</keyword>
<dbReference type="PROSITE" id="PS51257">
    <property type="entry name" value="PROKAR_LIPOPROTEIN"/>
    <property type="match status" value="1"/>
</dbReference>
<dbReference type="NCBIfam" id="TIGR03502">
    <property type="entry name" value="lipase_Pla1_cef"/>
    <property type="match status" value="1"/>
</dbReference>
<organism evidence="3 4">
    <name type="scientific">Moritella marina ATCC 15381</name>
    <dbReference type="NCBI Taxonomy" id="1202962"/>
    <lineage>
        <taxon>Bacteria</taxon>
        <taxon>Pseudomonadati</taxon>
        <taxon>Pseudomonadota</taxon>
        <taxon>Gammaproteobacteria</taxon>
        <taxon>Alteromonadales</taxon>
        <taxon>Moritellaceae</taxon>
        <taxon>Moritella</taxon>
    </lineage>
</organism>
<dbReference type="InterPro" id="IPR029058">
    <property type="entry name" value="AB_hydrolase_fold"/>
</dbReference>
<dbReference type="OrthoDB" id="5477453at2"/>
<gene>
    <name evidence="3" type="ORF">FR932_08230</name>
</gene>